<comment type="cofactor">
    <cofactor evidence="1">
        <name>pyridoxal 5'-phosphate</name>
        <dbReference type="ChEBI" id="CHEBI:597326"/>
    </cofactor>
</comment>
<gene>
    <name evidence="4" type="ORF">SAMN05660206_104106</name>
</gene>
<keyword evidence="5" id="KW-1185">Reference proteome</keyword>
<evidence type="ECO:0000313" key="4">
    <source>
        <dbReference type="EMBL" id="SFS71867.1"/>
    </source>
</evidence>
<dbReference type="InterPro" id="IPR050087">
    <property type="entry name" value="AON_synthase_class-II"/>
</dbReference>
<dbReference type="Gene3D" id="3.90.1150.10">
    <property type="entry name" value="Aspartate Aminotransferase, domain 1"/>
    <property type="match status" value="1"/>
</dbReference>
<protein>
    <submittedName>
        <fullName evidence="4">7-keto-8-aminopelargonate synthetase</fullName>
    </submittedName>
</protein>
<dbReference type="SUPFAM" id="SSF53383">
    <property type="entry name" value="PLP-dependent transferases"/>
    <property type="match status" value="1"/>
</dbReference>
<feature type="domain" description="Aminotransferase class I/classII large" evidence="3">
    <location>
        <begin position="124"/>
        <end position="345"/>
    </location>
</feature>
<organism evidence="4 5">
    <name type="scientific">Sphingobacterium wenxiniae</name>
    <dbReference type="NCBI Taxonomy" id="683125"/>
    <lineage>
        <taxon>Bacteria</taxon>
        <taxon>Pseudomonadati</taxon>
        <taxon>Bacteroidota</taxon>
        <taxon>Sphingobacteriia</taxon>
        <taxon>Sphingobacteriales</taxon>
        <taxon>Sphingobacteriaceae</taxon>
        <taxon>Sphingobacterium</taxon>
    </lineage>
</organism>
<dbReference type="InterPro" id="IPR015421">
    <property type="entry name" value="PyrdxlP-dep_Trfase_major"/>
</dbReference>
<evidence type="ECO:0000256" key="2">
    <source>
        <dbReference type="ARBA" id="ARBA00022679"/>
    </source>
</evidence>
<proteinExistence type="predicted"/>
<evidence type="ECO:0000259" key="3">
    <source>
        <dbReference type="Pfam" id="PF00155"/>
    </source>
</evidence>
<dbReference type="GO" id="GO:0016740">
    <property type="term" value="F:transferase activity"/>
    <property type="evidence" value="ECO:0007669"/>
    <property type="project" value="UniProtKB-KW"/>
</dbReference>
<dbReference type="PANTHER" id="PTHR13693">
    <property type="entry name" value="CLASS II AMINOTRANSFERASE/8-AMINO-7-OXONONANOATE SYNTHASE"/>
    <property type="match status" value="1"/>
</dbReference>
<dbReference type="Proteomes" id="UP000198785">
    <property type="component" value="Unassembled WGS sequence"/>
</dbReference>
<dbReference type="GO" id="GO:0030170">
    <property type="term" value="F:pyridoxal phosphate binding"/>
    <property type="evidence" value="ECO:0007669"/>
    <property type="project" value="InterPro"/>
</dbReference>
<evidence type="ECO:0000313" key="5">
    <source>
        <dbReference type="Proteomes" id="UP000198785"/>
    </source>
</evidence>
<dbReference type="InterPro" id="IPR015422">
    <property type="entry name" value="PyrdxlP-dep_Trfase_small"/>
</dbReference>
<dbReference type="InterPro" id="IPR015424">
    <property type="entry name" value="PyrdxlP-dep_Trfase"/>
</dbReference>
<reference evidence="4 5" key="1">
    <citation type="submission" date="2016-10" db="EMBL/GenBank/DDBJ databases">
        <authorList>
            <person name="de Groot N.N."/>
        </authorList>
    </citation>
    <scope>NUCLEOTIDE SEQUENCE [LARGE SCALE GENOMIC DNA]</scope>
    <source>
        <strain evidence="4 5">DSM 22789</strain>
    </source>
</reference>
<accession>A0A1I6S4I5</accession>
<dbReference type="AlphaFoldDB" id="A0A1I6S4I5"/>
<keyword evidence="2" id="KW-0808">Transferase</keyword>
<dbReference type="RefSeq" id="WP_093364749.1">
    <property type="nucleotide sequence ID" value="NZ_FOZZ01000004.1"/>
</dbReference>
<sequence length="349" mass="38936">MDLFRDLHQPTGRIIHQSEKDYLFFGGTSYLGLPTNQDYIALFKEGIDKYGLNNGTSRSNNVQQGIYDLAERNMALRFGFEEALLVSSGYLAAQLAVRQLQALGEMLYAPGTHPALWLENEVPYSVESFEDWATRTVNYINHSDRDDFIVVSNTLDNLTPQRFDFSPFKQLAPYKKVYLLLDDSHGIGIAVPNRCYVDREALNIPQVELLVVASLAKGMATDAGVILCSASMAALLKPSPFFRGASPPAPTALHALVAGERIYQDAVAMLHNNIDYLRARVSDTVNYLSDFAVFTIAKETAFADFLKRGILISSFSYPLPNDPPINRIVLSAHHRQEDLDRLLEVVNSL</sequence>
<dbReference type="Gene3D" id="3.40.640.10">
    <property type="entry name" value="Type I PLP-dependent aspartate aminotransferase-like (Major domain)"/>
    <property type="match status" value="1"/>
</dbReference>
<name>A0A1I6S4I5_9SPHI</name>
<dbReference type="InterPro" id="IPR004839">
    <property type="entry name" value="Aminotransferase_I/II_large"/>
</dbReference>
<dbReference type="Pfam" id="PF00155">
    <property type="entry name" value="Aminotran_1_2"/>
    <property type="match status" value="1"/>
</dbReference>
<dbReference type="OrthoDB" id="846426at2"/>
<dbReference type="EMBL" id="FOZZ01000004">
    <property type="protein sequence ID" value="SFS71867.1"/>
    <property type="molecule type" value="Genomic_DNA"/>
</dbReference>
<dbReference type="STRING" id="683125.SAMN05660206_104106"/>
<evidence type="ECO:0000256" key="1">
    <source>
        <dbReference type="ARBA" id="ARBA00001933"/>
    </source>
</evidence>